<name>A0A1I1ADP6_9BACI</name>
<dbReference type="RefSeq" id="WP_090240962.1">
    <property type="nucleotide sequence ID" value="NZ_FOJW01000017.1"/>
</dbReference>
<organism evidence="4 5">
    <name type="scientific">Lentibacillus halodurans</name>
    <dbReference type="NCBI Taxonomy" id="237679"/>
    <lineage>
        <taxon>Bacteria</taxon>
        <taxon>Bacillati</taxon>
        <taxon>Bacillota</taxon>
        <taxon>Bacilli</taxon>
        <taxon>Bacillales</taxon>
        <taxon>Bacillaceae</taxon>
        <taxon>Lentibacillus</taxon>
    </lineage>
</organism>
<reference evidence="4 5" key="1">
    <citation type="submission" date="2016-10" db="EMBL/GenBank/DDBJ databases">
        <authorList>
            <person name="de Groot N.N."/>
        </authorList>
    </citation>
    <scope>NUCLEOTIDE SEQUENCE [LARGE SCALE GENOMIC DNA]</scope>
    <source>
        <strain evidence="4 5">CGMCC 1.3702</strain>
    </source>
</reference>
<dbReference type="PANTHER" id="PTHR43639">
    <property type="entry name" value="OXIDOREDUCTASE, SHORT-CHAIN DEHYDROGENASE/REDUCTASE FAMILY (AFU_ORTHOLOGUE AFUA_5G02870)"/>
    <property type="match status" value="1"/>
</dbReference>
<keyword evidence="3" id="KW-0560">Oxidoreductase</keyword>
<dbReference type="FunFam" id="3.40.50.720:FF:000084">
    <property type="entry name" value="Short-chain dehydrogenase reductase"/>
    <property type="match status" value="1"/>
</dbReference>
<gene>
    <name evidence="4" type="ORF">SAMN04488072_11783</name>
</gene>
<dbReference type="PRINTS" id="PR00081">
    <property type="entry name" value="GDHRDH"/>
</dbReference>
<dbReference type="CDD" id="cd05233">
    <property type="entry name" value="SDR_c"/>
    <property type="match status" value="1"/>
</dbReference>
<dbReference type="STRING" id="237679.SAMN04488072_11783"/>
<dbReference type="InterPro" id="IPR036291">
    <property type="entry name" value="NAD(P)-bd_dom_sf"/>
</dbReference>
<dbReference type="InterPro" id="IPR002347">
    <property type="entry name" value="SDR_fam"/>
</dbReference>
<dbReference type="PRINTS" id="PR00080">
    <property type="entry name" value="SDRFAMILY"/>
</dbReference>
<evidence type="ECO:0000256" key="3">
    <source>
        <dbReference type="ARBA" id="ARBA00023002"/>
    </source>
</evidence>
<evidence type="ECO:0000256" key="1">
    <source>
        <dbReference type="ARBA" id="ARBA00006484"/>
    </source>
</evidence>
<sequence>MINPDLIGKTVLVTGAHSGIGRELSLNFANMGCNIILHYFENEEETKRIIKTLNEYNVEAHPIQADLRNEDELDCLYNKSIELFGTIDVLVNNAAVALFPDNIFETDEDSFNNHFNVNTKATLLLTNRFVKMHKEQEKKEASIINISTDASQNFPNQISYGASKAAIESYTRSIATEVGHLGITVNCISPGPVQTGYITKELEEYVLPDIPMNRLGTPKDISDAVIFFSSAQARWITGQVLLVSGGHYI</sequence>
<dbReference type="GO" id="GO:0008206">
    <property type="term" value="P:bile acid metabolic process"/>
    <property type="evidence" value="ECO:0007669"/>
    <property type="project" value="UniProtKB-ARBA"/>
</dbReference>
<dbReference type="PANTHER" id="PTHR43639:SF1">
    <property type="entry name" value="SHORT-CHAIN DEHYDROGENASE_REDUCTASE FAMILY PROTEIN"/>
    <property type="match status" value="1"/>
</dbReference>
<dbReference type="OrthoDB" id="306388at2"/>
<evidence type="ECO:0000313" key="4">
    <source>
        <dbReference type="EMBL" id="SFB34600.1"/>
    </source>
</evidence>
<keyword evidence="5" id="KW-1185">Reference proteome</keyword>
<dbReference type="GO" id="GO:0016491">
    <property type="term" value="F:oxidoreductase activity"/>
    <property type="evidence" value="ECO:0007669"/>
    <property type="project" value="UniProtKB-KW"/>
</dbReference>
<evidence type="ECO:0000313" key="5">
    <source>
        <dbReference type="Proteomes" id="UP000198642"/>
    </source>
</evidence>
<dbReference type="SUPFAM" id="SSF51735">
    <property type="entry name" value="NAD(P)-binding Rossmann-fold domains"/>
    <property type="match status" value="1"/>
</dbReference>
<dbReference type="Pfam" id="PF13561">
    <property type="entry name" value="adh_short_C2"/>
    <property type="match status" value="1"/>
</dbReference>
<dbReference type="PROSITE" id="PS00061">
    <property type="entry name" value="ADH_SHORT"/>
    <property type="match status" value="1"/>
</dbReference>
<dbReference type="EMBL" id="FOJW01000017">
    <property type="protein sequence ID" value="SFB34600.1"/>
    <property type="molecule type" value="Genomic_DNA"/>
</dbReference>
<evidence type="ECO:0000256" key="2">
    <source>
        <dbReference type="ARBA" id="ARBA00011881"/>
    </source>
</evidence>
<comment type="similarity">
    <text evidence="1">Belongs to the short-chain dehydrogenases/reductases (SDR) family.</text>
</comment>
<comment type="subunit">
    <text evidence="2">Homotetramer.</text>
</comment>
<protein>
    <submittedName>
        <fullName evidence="4">3-oxoacyl-[acyl-carrier protein] reductase</fullName>
    </submittedName>
</protein>
<dbReference type="Proteomes" id="UP000198642">
    <property type="component" value="Unassembled WGS sequence"/>
</dbReference>
<dbReference type="AlphaFoldDB" id="A0A1I1ADP6"/>
<dbReference type="InterPro" id="IPR020904">
    <property type="entry name" value="Sc_DH/Rdtase_CS"/>
</dbReference>
<accession>A0A1I1ADP6</accession>
<dbReference type="Gene3D" id="3.40.50.720">
    <property type="entry name" value="NAD(P)-binding Rossmann-like Domain"/>
    <property type="match status" value="1"/>
</dbReference>
<proteinExistence type="inferred from homology"/>